<dbReference type="EMBL" id="VVXK01000001">
    <property type="protein sequence ID" value="KAA2372294.1"/>
    <property type="molecule type" value="Genomic_DNA"/>
</dbReference>
<gene>
    <name evidence="3" type="ORF">F2Y07_04495</name>
    <name evidence="2" type="ORF">F2Y13_01140</name>
</gene>
<dbReference type="SUPFAM" id="SSF56935">
    <property type="entry name" value="Porins"/>
    <property type="match status" value="1"/>
</dbReference>
<name>A0A5B3GW46_9BACT</name>
<dbReference type="Proteomes" id="UP000323567">
    <property type="component" value="Unassembled WGS sequence"/>
</dbReference>
<evidence type="ECO:0000313" key="2">
    <source>
        <dbReference type="EMBL" id="KAA2372294.1"/>
    </source>
</evidence>
<feature type="region of interest" description="Disordered" evidence="1">
    <location>
        <begin position="140"/>
        <end position="163"/>
    </location>
</feature>
<reference evidence="4 5" key="1">
    <citation type="journal article" date="2019" name="Nat. Med.">
        <title>A library of human gut bacterial isolates paired with longitudinal multiomics data enables mechanistic microbiome research.</title>
        <authorList>
            <person name="Poyet M."/>
            <person name="Groussin M."/>
            <person name="Gibbons S.M."/>
            <person name="Avila-Pacheco J."/>
            <person name="Jiang X."/>
            <person name="Kearney S.M."/>
            <person name="Perrotta A.R."/>
            <person name="Berdy B."/>
            <person name="Zhao S."/>
            <person name="Lieberman T.D."/>
            <person name="Swanson P.K."/>
            <person name="Smith M."/>
            <person name="Roesemann S."/>
            <person name="Alexander J.E."/>
            <person name="Rich S.A."/>
            <person name="Livny J."/>
            <person name="Vlamakis H."/>
            <person name="Clish C."/>
            <person name="Bullock K."/>
            <person name="Deik A."/>
            <person name="Scott J."/>
            <person name="Pierce K.A."/>
            <person name="Xavier R.J."/>
            <person name="Alm E.J."/>
        </authorList>
    </citation>
    <scope>NUCLEOTIDE SEQUENCE [LARGE SCALE GENOMIC DNA]</scope>
    <source>
        <strain evidence="3 4">BIOML-A1</strain>
        <strain evidence="2 5">BIOML-A2</strain>
    </source>
</reference>
<proteinExistence type="predicted"/>
<sequence>MADDRFAELLKQLPGVEIKDNKIYAEGQEVKRVLIDGKNLFGSKTSYALTDLEASDVRSVRVYEDFSPEAKRLGDNTAEKEKVMDVETKSKRGYILGGNLEGTLGASLERDYSGRHEIRHSEAGSFYRNTERGNWRLEASNSKDNIRQGEGVSFDSKTTPTKQTDAQADYTLRRGDSTNVSTAVRFGRSRQSSTGSSQTEYFPTEAYALRNEESRNESLSKSLSAEISNYVNIQRKKKVFGAMTTFSIDDGSTLGHSRTQQRIDDEKTRTNLNSNSDRRNIRLNVSIFFHSKISERSTLSFNVSGKYAPGDRDGWRVDTTASTPGLQVKLRNDGDSRNYSFGANLGYRYKLGKKGSVNASYNFSRDYARSKQLAVDFLSDPQGVVDTVNSYHYTTDTYTHSLQTSLQYRSGDVWIMAGLGGVLYDIARSERFPKEERFPRLFFQLNPTVYLSVGKSRKRFSFNLASFPQMIPLDALRSTLNATNPLSLQAGNPGLKLQNDLSGSAGFQFTDVKKALSFSVRLNGSYTFNYITQRRTLFLEDTYLPQYDYTARKGAQLTTQANVGGNYNLGGRVSYSQQINPLRSTLNVSVNYGFSQTPYFTGEDLFHSVRHSLGFGFGFDSGFSSKVKLNIRSNTSMSSYTTQKETAQELREQLTARVDLRFGKYFGSVGTLYEFYCNSRSHALTRHNVILNASAGRKFGKENRLGLSAGVIDILNRPDYTTTSFDTDYIVTSSTSYLGRYGYLRVAYTF</sequence>
<dbReference type="Proteomes" id="UP000322658">
    <property type="component" value="Unassembled WGS sequence"/>
</dbReference>
<evidence type="ECO:0000313" key="3">
    <source>
        <dbReference type="EMBL" id="KAA2376819.1"/>
    </source>
</evidence>
<evidence type="ECO:0000313" key="4">
    <source>
        <dbReference type="Proteomes" id="UP000322658"/>
    </source>
</evidence>
<dbReference type="EMBL" id="VVXJ01000007">
    <property type="protein sequence ID" value="KAA2376819.1"/>
    <property type="molecule type" value="Genomic_DNA"/>
</dbReference>
<protein>
    <recommendedName>
        <fullName evidence="6">Outer membrane beta-barrel protein</fullName>
    </recommendedName>
</protein>
<organism evidence="3 4">
    <name type="scientific">Alistipes shahii</name>
    <dbReference type="NCBI Taxonomy" id="328814"/>
    <lineage>
        <taxon>Bacteria</taxon>
        <taxon>Pseudomonadati</taxon>
        <taxon>Bacteroidota</taxon>
        <taxon>Bacteroidia</taxon>
        <taxon>Bacteroidales</taxon>
        <taxon>Rikenellaceae</taxon>
        <taxon>Alistipes</taxon>
    </lineage>
</organism>
<comment type="caution">
    <text evidence="3">The sequence shown here is derived from an EMBL/GenBank/DDBJ whole genome shotgun (WGS) entry which is preliminary data.</text>
</comment>
<dbReference type="AlphaFoldDB" id="A0A5B3GW46"/>
<evidence type="ECO:0000256" key="1">
    <source>
        <dbReference type="SAM" id="MobiDB-lite"/>
    </source>
</evidence>
<evidence type="ECO:0000313" key="5">
    <source>
        <dbReference type="Proteomes" id="UP000323567"/>
    </source>
</evidence>
<evidence type="ECO:0008006" key="6">
    <source>
        <dbReference type="Google" id="ProtNLM"/>
    </source>
</evidence>
<accession>A0A5B3GW46</accession>